<accession>A0A1F7UM96</accession>
<organism evidence="13 14">
    <name type="scientific">Candidatus Uhrbacteria bacterium RIFCSPHIGHO2_12_FULL_54_23</name>
    <dbReference type="NCBI Taxonomy" id="1802397"/>
    <lineage>
        <taxon>Bacteria</taxon>
        <taxon>Candidatus Uhriibacteriota</taxon>
    </lineage>
</organism>
<evidence type="ECO:0000256" key="3">
    <source>
        <dbReference type="ARBA" id="ARBA00004887"/>
    </source>
</evidence>
<sequence length="203" mass="22059">MFTGIIRAVATIEDTKKQKNGLEMRVRSEKSLGRIGPGSSVAVSGVCLTVVGKNKRVLRFDVVAETLRRTTLGSLQKDDRINVEPSLRMGDEIGGHFVLGHVDSQGLVVSSQLLGSEKWLSIEVPKKLMRSIAEKGSVAVDGVSLTVAAVKENTFTIALIPFTLKHTTLGSLKKGGRVNIEVDVVARYLERLSSRTCLSRSER</sequence>
<dbReference type="FunFam" id="2.40.30.20:FF:000004">
    <property type="entry name" value="Riboflavin synthase, alpha subunit"/>
    <property type="match status" value="1"/>
</dbReference>
<dbReference type="STRING" id="1802397.A3J43_01490"/>
<gene>
    <name evidence="13" type="ORF">A3J43_01490</name>
</gene>
<comment type="subunit">
    <text evidence="4">Homotrimer.</text>
</comment>
<dbReference type="PIRSF" id="PIRSF000498">
    <property type="entry name" value="Riboflavin_syn_A"/>
    <property type="match status" value="1"/>
</dbReference>
<dbReference type="FunFam" id="2.40.30.20:FF:000003">
    <property type="entry name" value="Riboflavin synthase, alpha subunit"/>
    <property type="match status" value="1"/>
</dbReference>
<dbReference type="GO" id="GO:0004746">
    <property type="term" value="F:riboflavin synthase activity"/>
    <property type="evidence" value="ECO:0007669"/>
    <property type="project" value="UniProtKB-UniRule"/>
</dbReference>
<evidence type="ECO:0000256" key="5">
    <source>
        <dbReference type="ARBA" id="ARBA00012827"/>
    </source>
</evidence>
<evidence type="ECO:0000256" key="8">
    <source>
        <dbReference type="ARBA" id="ARBA00022679"/>
    </source>
</evidence>
<dbReference type="PROSITE" id="PS51177">
    <property type="entry name" value="LUMAZINE_BIND"/>
    <property type="match status" value="2"/>
</dbReference>
<feature type="repeat" description="Lumazine-binding" evidence="11">
    <location>
        <begin position="97"/>
        <end position="193"/>
    </location>
</feature>
<reference evidence="13 14" key="1">
    <citation type="journal article" date="2016" name="Nat. Commun.">
        <title>Thousands of microbial genomes shed light on interconnected biogeochemical processes in an aquifer system.</title>
        <authorList>
            <person name="Anantharaman K."/>
            <person name="Brown C.T."/>
            <person name="Hug L.A."/>
            <person name="Sharon I."/>
            <person name="Castelle C.J."/>
            <person name="Probst A.J."/>
            <person name="Thomas B.C."/>
            <person name="Singh A."/>
            <person name="Wilkins M.J."/>
            <person name="Karaoz U."/>
            <person name="Brodie E.L."/>
            <person name="Williams K.H."/>
            <person name="Hubbard S.S."/>
            <person name="Banfield J.F."/>
        </authorList>
    </citation>
    <scope>NUCLEOTIDE SEQUENCE [LARGE SCALE GENOMIC DNA]</scope>
</reference>
<comment type="caution">
    <text evidence="13">The sequence shown here is derived from an EMBL/GenBank/DDBJ whole genome shotgun (WGS) entry which is preliminary data.</text>
</comment>
<feature type="repeat" description="Lumazine-binding" evidence="11">
    <location>
        <begin position="1"/>
        <end position="96"/>
    </location>
</feature>
<comment type="pathway">
    <text evidence="3">Cofactor biosynthesis; riboflavin biosynthesis; riboflavin from 2-hydroxy-3-oxobutyl phosphate and 5-amino-6-(D-ribitylamino)uracil: step 2/2.</text>
</comment>
<dbReference type="Proteomes" id="UP000176604">
    <property type="component" value="Unassembled WGS sequence"/>
</dbReference>
<dbReference type="InterPro" id="IPR017938">
    <property type="entry name" value="Riboflavin_synthase-like_b-brl"/>
</dbReference>
<dbReference type="PANTHER" id="PTHR21098">
    <property type="entry name" value="RIBOFLAVIN SYNTHASE ALPHA CHAIN"/>
    <property type="match status" value="1"/>
</dbReference>
<feature type="domain" description="Lumazine-binding" evidence="12">
    <location>
        <begin position="97"/>
        <end position="193"/>
    </location>
</feature>
<dbReference type="SUPFAM" id="SSF63380">
    <property type="entry name" value="Riboflavin synthase domain-like"/>
    <property type="match status" value="2"/>
</dbReference>
<evidence type="ECO:0000313" key="13">
    <source>
        <dbReference type="EMBL" id="OGL79379.1"/>
    </source>
</evidence>
<keyword evidence="7" id="KW-0686">Riboflavin biosynthesis</keyword>
<evidence type="ECO:0000256" key="7">
    <source>
        <dbReference type="ARBA" id="ARBA00022619"/>
    </source>
</evidence>
<dbReference type="InterPro" id="IPR023366">
    <property type="entry name" value="ATP_synth_asu-like_sf"/>
</dbReference>
<proteinExistence type="predicted"/>
<evidence type="ECO:0000256" key="4">
    <source>
        <dbReference type="ARBA" id="ARBA00011233"/>
    </source>
</evidence>
<dbReference type="NCBIfam" id="NF006767">
    <property type="entry name" value="PRK09289.1"/>
    <property type="match status" value="1"/>
</dbReference>
<dbReference type="Pfam" id="PF00677">
    <property type="entry name" value="Lum_binding"/>
    <property type="match status" value="2"/>
</dbReference>
<evidence type="ECO:0000313" key="14">
    <source>
        <dbReference type="Proteomes" id="UP000176604"/>
    </source>
</evidence>
<dbReference type="GO" id="GO:0009231">
    <property type="term" value="P:riboflavin biosynthetic process"/>
    <property type="evidence" value="ECO:0007669"/>
    <property type="project" value="UniProtKB-KW"/>
</dbReference>
<keyword evidence="9" id="KW-0677">Repeat</keyword>
<dbReference type="EMBL" id="MGEF01000010">
    <property type="protein sequence ID" value="OGL79379.1"/>
    <property type="molecule type" value="Genomic_DNA"/>
</dbReference>
<dbReference type="Gene3D" id="2.40.30.20">
    <property type="match status" value="2"/>
</dbReference>
<dbReference type="PANTHER" id="PTHR21098:SF0">
    <property type="entry name" value="RIBOFLAVIN SYNTHASE"/>
    <property type="match status" value="1"/>
</dbReference>
<protein>
    <recommendedName>
        <fullName evidence="6 10">Riboflavin synthase</fullName>
        <ecNumber evidence="5 10">2.5.1.9</ecNumber>
    </recommendedName>
</protein>
<evidence type="ECO:0000256" key="1">
    <source>
        <dbReference type="ARBA" id="ARBA00000968"/>
    </source>
</evidence>
<dbReference type="NCBIfam" id="TIGR00187">
    <property type="entry name" value="ribE"/>
    <property type="match status" value="1"/>
</dbReference>
<keyword evidence="8" id="KW-0808">Transferase</keyword>
<evidence type="ECO:0000256" key="2">
    <source>
        <dbReference type="ARBA" id="ARBA00002803"/>
    </source>
</evidence>
<evidence type="ECO:0000256" key="10">
    <source>
        <dbReference type="NCBIfam" id="TIGR00187"/>
    </source>
</evidence>
<evidence type="ECO:0000259" key="12">
    <source>
        <dbReference type="PROSITE" id="PS51177"/>
    </source>
</evidence>
<dbReference type="InterPro" id="IPR001783">
    <property type="entry name" value="Lumazine-bd"/>
</dbReference>
<evidence type="ECO:0000256" key="11">
    <source>
        <dbReference type="PROSITE-ProRule" id="PRU00524"/>
    </source>
</evidence>
<evidence type="ECO:0000256" key="9">
    <source>
        <dbReference type="ARBA" id="ARBA00022737"/>
    </source>
</evidence>
<name>A0A1F7UM96_9BACT</name>
<dbReference type="InterPro" id="IPR026017">
    <property type="entry name" value="Lumazine-bd_dom"/>
</dbReference>
<dbReference type="AlphaFoldDB" id="A0A1F7UM96"/>
<comment type="function">
    <text evidence="2">Catalyzes the dismutation of two molecules of 6,7-dimethyl-8-ribityllumazine, resulting in the formation of riboflavin and 5-amino-6-(D-ribitylamino)uracil.</text>
</comment>
<feature type="domain" description="Lumazine-binding" evidence="12">
    <location>
        <begin position="1"/>
        <end position="96"/>
    </location>
</feature>
<comment type="catalytic activity">
    <reaction evidence="1">
        <text>2 6,7-dimethyl-8-(1-D-ribityl)lumazine + H(+) = 5-amino-6-(D-ribitylamino)uracil + riboflavin</text>
        <dbReference type="Rhea" id="RHEA:20772"/>
        <dbReference type="ChEBI" id="CHEBI:15378"/>
        <dbReference type="ChEBI" id="CHEBI:15934"/>
        <dbReference type="ChEBI" id="CHEBI:57986"/>
        <dbReference type="ChEBI" id="CHEBI:58201"/>
        <dbReference type="EC" id="2.5.1.9"/>
    </reaction>
</comment>
<dbReference type="CDD" id="cd00402">
    <property type="entry name" value="Riboflavin_synthase_like"/>
    <property type="match status" value="1"/>
</dbReference>
<dbReference type="EC" id="2.5.1.9" evidence="5 10"/>
<dbReference type="NCBIfam" id="NF009566">
    <property type="entry name" value="PRK13020.1"/>
    <property type="match status" value="1"/>
</dbReference>
<evidence type="ECO:0000256" key="6">
    <source>
        <dbReference type="ARBA" id="ARBA00013950"/>
    </source>
</evidence>